<dbReference type="NCBIfam" id="NF033709">
    <property type="entry name" value="PorV_fam"/>
    <property type="match status" value="1"/>
</dbReference>
<dbReference type="SUPFAM" id="SSF56935">
    <property type="entry name" value="Porins"/>
    <property type="match status" value="1"/>
</dbReference>
<dbReference type="AlphaFoldDB" id="A0A7C3EVS5"/>
<dbReference type="Gene3D" id="2.40.160.60">
    <property type="entry name" value="Outer membrane protein transport protein (OMPP1/FadL/TodX)"/>
    <property type="match status" value="1"/>
</dbReference>
<name>A0A7C3EVS5_UNCW3</name>
<organism evidence="2">
    <name type="scientific">candidate division WOR-3 bacterium</name>
    <dbReference type="NCBI Taxonomy" id="2052148"/>
    <lineage>
        <taxon>Bacteria</taxon>
        <taxon>Bacteria division WOR-3</taxon>
    </lineage>
</organism>
<protein>
    <submittedName>
        <fullName evidence="2">PorV/PorQ family protein</fullName>
    </submittedName>
</protein>
<evidence type="ECO:0000313" key="1">
    <source>
        <dbReference type="EMBL" id="HEA87353.1"/>
    </source>
</evidence>
<gene>
    <name evidence="1" type="ORF">ENP94_04990</name>
    <name evidence="2" type="ORF">ENS16_06425</name>
</gene>
<evidence type="ECO:0000313" key="2">
    <source>
        <dbReference type="EMBL" id="HFJ54308.1"/>
    </source>
</evidence>
<accession>A0A7C3EVS5</accession>
<reference evidence="2" key="1">
    <citation type="journal article" date="2020" name="mSystems">
        <title>Genome- and Community-Level Interaction Insights into Carbon Utilization and Element Cycling Functions of Hydrothermarchaeota in Hydrothermal Sediment.</title>
        <authorList>
            <person name="Zhou Z."/>
            <person name="Liu Y."/>
            <person name="Xu W."/>
            <person name="Pan J."/>
            <person name="Luo Z.H."/>
            <person name="Li M."/>
        </authorList>
    </citation>
    <scope>NUCLEOTIDE SEQUENCE [LARGE SCALE GENOMIC DNA]</scope>
    <source>
        <strain evidence="1">SpSt-265</strain>
        <strain evidence="2">SpSt-465</strain>
    </source>
</reference>
<dbReference type="EMBL" id="DSLG01000005">
    <property type="protein sequence ID" value="HEA87353.1"/>
    <property type="molecule type" value="Genomic_DNA"/>
</dbReference>
<dbReference type="EMBL" id="DSTU01000008">
    <property type="protein sequence ID" value="HFJ54308.1"/>
    <property type="molecule type" value="Genomic_DNA"/>
</dbReference>
<proteinExistence type="predicted"/>
<sequence>MTRIMMLVLGAVLWGYSAGFGPSATGFTFMKIGVGSRPVALGQAFTGVADDVNALFYNPAGLALDCPCELGVTACQMLQGVSYLTGGLAVPFARRFGAGLAGGFLSASDIRRDELGQELGSFVLNDLIAGPGFAVQPFRKLAVGGAGKFVYSRIDSFAAWALSFDAGVLYQPVKYVKVGASLLHLGPPRRFISYWEFPPVNLRSGVSFKLPFQNNYLLLAGDVSLYPDYGPTIGAGAELKLDLKLLGSSQNSRLFLRGGYQSGGKLGGWSGFSFGTGYETVFSPGLLLTVDAVYLSYGLLGDAQRVSLGVKFVPGSTPRS</sequence>
<comment type="caution">
    <text evidence="2">The sequence shown here is derived from an EMBL/GenBank/DDBJ whole genome shotgun (WGS) entry which is preliminary data.</text>
</comment>